<dbReference type="Proteomes" id="UP001066276">
    <property type="component" value="Chromosome 7"/>
</dbReference>
<keyword evidence="3" id="KW-1185">Reference proteome</keyword>
<feature type="compositionally biased region" description="Pro residues" evidence="1">
    <location>
        <begin position="1"/>
        <end position="10"/>
    </location>
</feature>
<feature type="compositionally biased region" description="Basic and acidic residues" evidence="1">
    <location>
        <begin position="31"/>
        <end position="43"/>
    </location>
</feature>
<name>A0AAV7PNY0_PLEWA</name>
<evidence type="ECO:0000313" key="2">
    <source>
        <dbReference type="EMBL" id="KAJ1129780.1"/>
    </source>
</evidence>
<dbReference type="EMBL" id="JANPWB010000011">
    <property type="protein sequence ID" value="KAJ1129780.1"/>
    <property type="molecule type" value="Genomic_DNA"/>
</dbReference>
<evidence type="ECO:0000256" key="1">
    <source>
        <dbReference type="SAM" id="MobiDB-lite"/>
    </source>
</evidence>
<feature type="region of interest" description="Disordered" evidence="1">
    <location>
        <begin position="1"/>
        <end position="52"/>
    </location>
</feature>
<comment type="caution">
    <text evidence="2">The sequence shown here is derived from an EMBL/GenBank/DDBJ whole genome shotgun (WGS) entry which is preliminary data.</text>
</comment>
<sequence>MLPPGPPPSWAPQAAQEKAREAWCGSPPPGGREDQAPCSRLDRWGTGSADGGGPFVWPLSTHRQLHSSDTQDYVSILMSNRGH</sequence>
<gene>
    <name evidence="2" type="ORF">NDU88_008145</name>
</gene>
<organism evidence="2 3">
    <name type="scientific">Pleurodeles waltl</name>
    <name type="common">Iberian ribbed newt</name>
    <dbReference type="NCBI Taxonomy" id="8319"/>
    <lineage>
        <taxon>Eukaryota</taxon>
        <taxon>Metazoa</taxon>
        <taxon>Chordata</taxon>
        <taxon>Craniata</taxon>
        <taxon>Vertebrata</taxon>
        <taxon>Euteleostomi</taxon>
        <taxon>Amphibia</taxon>
        <taxon>Batrachia</taxon>
        <taxon>Caudata</taxon>
        <taxon>Salamandroidea</taxon>
        <taxon>Salamandridae</taxon>
        <taxon>Pleurodelinae</taxon>
        <taxon>Pleurodeles</taxon>
    </lineage>
</organism>
<evidence type="ECO:0000313" key="3">
    <source>
        <dbReference type="Proteomes" id="UP001066276"/>
    </source>
</evidence>
<dbReference type="AlphaFoldDB" id="A0AAV7PNY0"/>
<proteinExistence type="predicted"/>
<accession>A0AAV7PNY0</accession>
<protein>
    <submittedName>
        <fullName evidence="2">Uncharacterized protein</fullName>
    </submittedName>
</protein>
<reference evidence="2" key="1">
    <citation type="journal article" date="2022" name="bioRxiv">
        <title>Sequencing and chromosome-scale assembly of the giantPleurodeles waltlgenome.</title>
        <authorList>
            <person name="Brown T."/>
            <person name="Elewa A."/>
            <person name="Iarovenko S."/>
            <person name="Subramanian E."/>
            <person name="Araus A.J."/>
            <person name="Petzold A."/>
            <person name="Susuki M."/>
            <person name="Suzuki K.-i.T."/>
            <person name="Hayashi T."/>
            <person name="Toyoda A."/>
            <person name="Oliveira C."/>
            <person name="Osipova E."/>
            <person name="Leigh N.D."/>
            <person name="Simon A."/>
            <person name="Yun M.H."/>
        </authorList>
    </citation>
    <scope>NUCLEOTIDE SEQUENCE</scope>
    <source>
        <strain evidence="2">20211129_DDA</strain>
        <tissue evidence="2">Liver</tissue>
    </source>
</reference>